<gene>
    <name evidence="7" type="ORF">AC578_417</name>
</gene>
<evidence type="ECO:0000313" key="8">
    <source>
        <dbReference type="Proteomes" id="UP000070133"/>
    </source>
</evidence>
<dbReference type="Gene3D" id="3.30.200.20">
    <property type="entry name" value="Phosphorylase Kinase, domain 1"/>
    <property type="match status" value="1"/>
</dbReference>
<evidence type="ECO:0000256" key="1">
    <source>
        <dbReference type="ARBA" id="ARBA00022527"/>
    </source>
</evidence>
<name>A0A139HY78_9PEZI</name>
<dbReference type="GO" id="GO:0043484">
    <property type="term" value="P:regulation of RNA splicing"/>
    <property type="evidence" value="ECO:0007669"/>
    <property type="project" value="TreeGrafter"/>
</dbReference>
<comment type="caution">
    <text evidence="7">The sequence shown here is derived from an EMBL/GenBank/DDBJ whole genome shotgun (WGS) entry which is preliminary data.</text>
</comment>
<sequence length="396" mass="45305">MKFPGIQTYTIGSRSQLNLQPLLNSRAMSSIPDRIDEETLSGYNPSNYYPVKLGEVIRNMYTVKVKLGFGRNSTTWLCTDQNNSFKVLKLSTAGDGGLRETSVFKHLRSRSAGSKKQGRYCVRRSEDIFTIPANGNSHQCFIFEPLGPSLLDFASNRISRCFHIEEVRWMAIYFLHAVDFLHSHHVVHTDIKLDNIQLTLPSNEDEFLTSFVAAETDNPSFVKVTTNGSPIYMSREMSQDELTFPILCDLGSAKIGEPPHNDIVQALPYRAPEVILGASWDFKIDIWSLGVLIWELVLGERLFGQSNDIDTVKLMLQYLGPPPKSLLLRCSQQANYFDEHGHWKHSEASQVQLEDRVEMETEIPLFFDFLRNMLRWDPNERPSASELLKHPWLQFE</sequence>
<dbReference type="SUPFAM" id="SSF56112">
    <property type="entry name" value="Protein kinase-like (PK-like)"/>
    <property type="match status" value="1"/>
</dbReference>
<dbReference type="InterPro" id="IPR000719">
    <property type="entry name" value="Prot_kinase_dom"/>
</dbReference>
<dbReference type="AlphaFoldDB" id="A0A139HY78"/>
<dbReference type="GO" id="GO:0005524">
    <property type="term" value="F:ATP binding"/>
    <property type="evidence" value="ECO:0007669"/>
    <property type="project" value="UniProtKB-KW"/>
</dbReference>
<evidence type="ECO:0000256" key="2">
    <source>
        <dbReference type="ARBA" id="ARBA00022679"/>
    </source>
</evidence>
<keyword evidence="3" id="KW-0547">Nucleotide-binding</keyword>
<dbReference type="Gene3D" id="1.10.510.10">
    <property type="entry name" value="Transferase(Phosphotransferase) domain 1"/>
    <property type="match status" value="1"/>
</dbReference>
<keyword evidence="2" id="KW-0808">Transferase</keyword>
<evidence type="ECO:0000256" key="3">
    <source>
        <dbReference type="ARBA" id="ARBA00022741"/>
    </source>
</evidence>
<dbReference type="Pfam" id="PF00069">
    <property type="entry name" value="Pkinase"/>
    <property type="match status" value="1"/>
</dbReference>
<dbReference type="GO" id="GO:0005634">
    <property type="term" value="C:nucleus"/>
    <property type="evidence" value="ECO:0007669"/>
    <property type="project" value="TreeGrafter"/>
</dbReference>
<keyword evidence="5" id="KW-0067">ATP-binding</keyword>
<evidence type="ECO:0000259" key="6">
    <source>
        <dbReference type="PROSITE" id="PS50011"/>
    </source>
</evidence>
<keyword evidence="1" id="KW-0723">Serine/threonine-protein kinase</keyword>
<evidence type="ECO:0000256" key="4">
    <source>
        <dbReference type="ARBA" id="ARBA00022777"/>
    </source>
</evidence>
<feature type="domain" description="Protein kinase" evidence="6">
    <location>
        <begin position="61"/>
        <end position="393"/>
    </location>
</feature>
<evidence type="ECO:0000256" key="5">
    <source>
        <dbReference type="ARBA" id="ARBA00022840"/>
    </source>
</evidence>
<dbReference type="InterPro" id="IPR011009">
    <property type="entry name" value="Kinase-like_dom_sf"/>
</dbReference>
<proteinExistence type="predicted"/>
<dbReference type="STRING" id="321146.A0A139HY78"/>
<dbReference type="Proteomes" id="UP000070133">
    <property type="component" value="Unassembled WGS sequence"/>
</dbReference>
<keyword evidence="8" id="KW-1185">Reference proteome</keyword>
<dbReference type="InterPro" id="IPR051175">
    <property type="entry name" value="CLK_kinases"/>
</dbReference>
<dbReference type="GO" id="GO:0004674">
    <property type="term" value="F:protein serine/threonine kinase activity"/>
    <property type="evidence" value="ECO:0007669"/>
    <property type="project" value="UniProtKB-KW"/>
</dbReference>
<dbReference type="EMBL" id="LFZN01000002">
    <property type="protein sequence ID" value="KXT07398.1"/>
    <property type="molecule type" value="Genomic_DNA"/>
</dbReference>
<dbReference type="PANTHER" id="PTHR45646">
    <property type="entry name" value="SERINE/THREONINE-PROTEIN KINASE DOA-RELATED"/>
    <property type="match status" value="1"/>
</dbReference>
<reference evidence="7 8" key="1">
    <citation type="submission" date="2015-07" db="EMBL/GenBank/DDBJ databases">
        <title>Comparative genomics of the Sigatoka disease complex on banana suggests a link between parallel evolutionary changes in Pseudocercospora fijiensis and Pseudocercospora eumusae and increased virulence on the banana host.</title>
        <authorList>
            <person name="Chang T.-C."/>
            <person name="Salvucci A."/>
            <person name="Crous P.W."/>
            <person name="Stergiopoulos I."/>
        </authorList>
    </citation>
    <scope>NUCLEOTIDE SEQUENCE [LARGE SCALE GENOMIC DNA]</scope>
    <source>
        <strain evidence="7 8">CBS 114824</strain>
    </source>
</reference>
<protein>
    <recommendedName>
        <fullName evidence="6">Protein kinase domain-containing protein</fullName>
    </recommendedName>
</protein>
<dbReference type="PROSITE" id="PS50011">
    <property type="entry name" value="PROTEIN_KINASE_DOM"/>
    <property type="match status" value="1"/>
</dbReference>
<dbReference type="OrthoDB" id="5979581at2759"/>
<dbReference type="SMART" id="SM00220">
    <property type="entry name" value="S_TKc"/>
    <property type="match status" value="1"/>
</dbReference>
<organism evidence="7 8">
    <name type="scientific">Pseudocercospora eumusae</name>
    <dbReference type="NCBI Taxonomy" id="321146"/>
    <lineage>
        <taxon>Eukaryota</taxon>
        <taxon>Fungi</taxon>
        <taxon>Dikarya</taxon>
        <taxon>Ascomycota</taxon>
        <taxon>Pezizomycotina</taxon>
        <taxon>Dothideomycetes</taxon>
        <taxon>Dothideomycetidae</taxon>
        <taxon>Mycosphaerellales</taxon>
        <taxon>Mycosphaerellaceae</taxon>
        <taxon>Pseudocercospora</taxon>
    </lineage>
</organism>
<keyword evidence="4" id="KW-0418">Kinase</keyword>
<accession>A0A139HY78</accession>
<dbReference type="PANTHER" id="PTHR45646:SF11">
    <property type="entry name" value="SERINE_THREONINE-PROTEIN KINASE DOA"/>
    <property type="match status" value="1"/>
</dbReference>
<evidence type="ECO:0000313" key="7">
    <source>
        <dbReference type="EMBL" id="KXT07398.1"/>
    </source>
</evidence>